<evidence type="ECO:0000256" key="1">
    <source>
        <dbReference type="SAM" id="Phobius"/>
    </source>
</evidence>
<evidence type="ECO:0000313" key="2">
    <source>
        <dbReference type="EMBL" id="MDN4494331.1"/>
    </source>
</evidence>
<dbReference type="EMBL" id="JAUHTQ010000009">
    <property type="protein sequence ID" value="MDN4494331.1"/>
    <property type="molecule type" value="Genomic_DNA"/>
</dbReference>
<reference evidence="2" key="1">
    <citation type="submission" date="2023-07" db="EMBL/GenBank/DDBJ databases">
        <title>Ureibacillus sp. isolated from freshwater well.</title>
        <authorList>
            <person name="Kirdat K."/>
            <person name="Bhatt A."/>
            <person name="Teware R."/>
            <person name="Bhavsar Y."/>
            <person name="Yadav A."/>
        </authorList>
    </citation>
    <scope>NUCLEOTIDE SEQUENCE</scope>
    <source>
        <strain evidence="2">BA0131</strain>
    </source>
</reference>
<proteinExistence type="predicted"/>
<protein>
    <recommendedName>
        <fullName evidence="4">YesK-like protein</fullName>
    </recommendedName>
</protein>
<sequence length="94" mass="10198">MAFGIVIIILVLALGTAIYFSLGKSTKRKLIVWGITTMLAIAPFFTWLGSIGFAIYVGDGFAGMGLMVIMFPILFLIGITLLLIGIFIKPKQID</sequence>
<feature type="transmembrane region" description="Helical" evidence="1">
    <location>
        <begin position="6"/>
        <end position="23"/>
    </location>
</feature>
<accession>A0ABT8GSE7</accession>
<name>A0ABT8GSE7_9BACL</name>
<feature type="transmembrane region" description="Helical" evidence="1">
    <location>
        <begin position="30"/>
        <end position="55"/>
    </location>
</feature>
<organism evidence="2 3">
    <name type="scientific">Ureibacillus aquaedulcis</name>
    <dbReference type="NCBI Taxonomy" id="3058421"/>
    <lineage>
        <taxon>Bacteria</taxon>
        <taxon>Bacillati</taxon>
        <taxon>Bacillota</taxon>
        <taxon>Bacilli</taxon>
        <taxon>Bacillales</taxon>
        <taxon>Caryophanaceae</taxon>
        <taxon>Ureibacillus</taxon>
    </lineage>
</organism>
<dbReference type="Proteomes" id="UP001172743">
    <property type="component" value="Unassembled WGS sequence"/>
</dbReference>
<gene>
    <name evidence="2" type="ORF">QYB95_12325</name>
</gene>
<evidence type="ECO:0008006" key="4">
    <source>
        <dbReference type="Google" id="ProtNLM"/>
    </source>
</evidence>
<feature type="transmembrane region" description="Helical" evidence="1">
    <location>
        <begin position="61"/>
        <end position="88"/>
    </location>
</feature>
<comment type="caution">
    <text evidence="2">The sequence shown here is derived from an EMBL/GenBank/DDBJ whole genome shotgun (WGS) entry which is preliminary data.</text>
</comment>
<dbReference type="RefSeq" id="WP_301138631.1">
    <property type="nucleotide sequence ID" value="NZ_JAUHTQ010000009.1"/>
</dbReference>
<keyword evidence="1" id="KW-1133">Transmembrane helix</keyword>
<keyword evidence="3" id="KW-1185">Reference proteome</keyword>
<evidence type="ECO:0000313" key="3">
    <source>
        <dbReference type="Proteomes" id="UP001172743"/>
    </source>
</evidence>
<keyword evidence="1" id="KW-0472">Membrane</keyword>
<keyword evidence="1" id="KW-0812">Transmembrane</keyword>